<evidence type="ECO:0000256" key="15">
    <source>
        <dbReference type="PROSITE-ProRule" id="PRU00191"/>
    </source>
</evidence>
<evidence type="ECO:0000256" key="14">
    <source>
        <dbReference type="ARBA" id="ARBA00051245"/>
    </source>
</evidence>
<dbReference type="GO" id="GO:0003677">
    <property type="term" value="F:DNA binding"/>
    <property type="evidence" value="ECO:0007669"/>
    <property type="project" value="UniProtKB-KW"/>
</dbReference>
<evidence type="ECO:0000259" key="18">
    <source>
        <dbReference type="PROSITE" id="PS50001"/>
    </source>
</evidence>
<feature type="region of interest" description="Disordered" evidence="17">
    <location>
        <begin position="1216"/>
        <end position="1278"/>
    </location>
</feature>
<evidence type="ECO:0000256" key="7">
    <source>
        <dbReference type="ARBA" id="ARBA00022777"/>
    </source>
</evidence>
<dbReference type="Pfam" id="PF07714">
    <property type="entry name" value="PK_Tyr_Ser-Thr"/>
    <property type="match status" value="1"/>
</dbReference>
<feature type="compositionally biased region" description="Polar residues" evidence="17">
    <location>
        <begin position="1246"/>
        <end position="1257"/>
    </location>
</feature>
<feature type="compositionally biased region" description="Acidic residues" evidence="17">
    <location>
        <begin position="1216"/>
        <end position="1245"/>
    </location>
</feature>
<reference evidence="22" key="1">
    <citation type="submission" date="2023-06" db="EMBL/GenBank/DDBJ databases">
        <title>Genomic analysis of the entomopathogenic nematode Steinernema hermaphroditum.</title>
        <authorList>
            <person name="Schwarz E.M."/>
            <person name="Heppert J.K."/>
            <person name="Baniya A."/>
            <person name="Schwartz H.T."/>
            <person name="Tan C.-H."/>
            <person name="Antoshechkin I."/>
            <person name="Sternberg P.W."/>
            <person name="Goodrich-Blair H."/>
            <person name="Dillman A.R."/>
        </authorList>
    </citation>
    <scope>NUCLEOTIDE SEQUENCE</scope>
    <source>
        <strain evidence="22">PS9179</strain>
        <tissue evidence="22">Whole animal</tissue>
    </source>
</reference>
<protein>
    <recommendedName>
        <fullName evidence="4">non-specific protein-tyrosine kinase</fullName>
        <ecNumber evidence="4">2.7.10.2</ecNumber>
    </recommendedName>
</protein>
<feature type="compositionally biased region" description="Acidic residues" evidence="17">
    <location>
        <begin position="525"/>
        <end position="538"/>
    </location>
</feature>
<comment type="similarity">
    <text evidence="3">Belongs to the protein kinase superfamily. TKL Ser/Thr protein kinase family. ROCO subfamily.</text>
</comment>
<dbReference type="InterPro" id="IPR035849">
    <property type="entry name" value="Fes/Fps/Fer_SH2"/>
</dbReference>
<evidence type="ECO:0000256" key="13">
    <source>
        <dbReference type="ARBA" id="ARBA00023242"/>
    </source>
</evidence>
<dbReference type="PROSITE" id="PS50001">
    <property type="entry name" value="SH2"/>
    <property type="match status" value="1"/>
</dbReference>
<dbReference type="InterPro" id="IPR000980">
    <property type="entry name" value="SH2"/>
</dbReference>
<feature type="compositionally biased region" description="Basic and acidic residues" evidence="17">
    <location>
        <begin position="449"/>
        <end position="469"/>
    </location>
</feature>
<evidence type="ECO:0000256" key="12">
    <source>
        <dbReference type="ARBA" id="ARBA00023137"/>
    </source>
</evidence>
<proteinExistence type="inferred from homology"/>
<feature type="domain" description="Helicase C-terminal" evidence="21">
    <location>
        <begin position="1304"/>
        <end position="1486"/>
    </location>
</feature>
<dbReference type="Pfam" id="PF00176">
    <property type="entry name" value="SNF2-rel_dom"/>
    <property type="match status" value="1"/>
</dbReference>
<evidence type="ECO:0000256" key="17">
    <source>
        <dbReference type="SAM" id="MobiDB-lite"/>
    </source>
</evidence>
<evidence type="ECO:0000259" key="19">
    <source>
        <dbReference type="PROSITE" id="PS50011"/>
    </source>
</evidence>
<comment type="catalytic activity">
    <reaction evidence="14">
        <text>L-tyrosyl-[protein] + ATP = O-phospho-L-tyrosyl-[protein] + ADP + H(+)</text>
        <dbReference type="Rhea" id="RHEA:10596"/>
        <dbReference type="Rhea" id="RHEA-COMP:10136"/>
        <dbReference type="Rhea" id="RHEA-COMP:20101"/>
        <dbReference type="ChEBI" id="CHEBI:15378"/>
        <dbReference type="ChEBI" id="CHEBI:30616"/>
        <dbReference type="ChEBI" id="CHEBI:46858"/>
        <dbReference type="ChEBI" id="CHEBI:61978"/>
        <dbReference type="ChEBI" id="CHEBI:456216"/>
        <dbReference type="EC" id="2.7.10.2"/>
    </reaction>
</comment>
<comment type="similarity">
    <text evidence="2">Belongs to the SNF2/RAD54 helicase family.</text>
</comment>
<feature type="compositionally biased region" description="Basic and acidic residues" evidence="17">
    <location>
        <begin position="8"/>
        <end position="37"/>
    </location>
</feature>
<dbReference type="PRINTS" id="PR00109">
    <property type="entry name" value="TYRKINASE"/>
</dbReference>
<dbReference type="CDD" id="cd18793">
    <property type="entry name" value="SF2_C_SNF"/>
    <property type="match status" value="1"/>
</dbReference>
<evidence type="ECO:0000259" key="21">
    <source>
        <dbReference type="PROSITE" id="PS51194"/>
    </source>
</evidence>
<dbReference type="GO" id="GO:0004386">
    <property type="term" value="F:helicase activity"/>
    <property type="evidence" value="ECO:0007669"/>
    <property type="project" value="UniProtKB-KW"/>
</dbReference>
<organism evidence="22 23">
    <name type="scientific">Steinernema hermaphroditum</name>
    <dbReference type="NCBI Taxonomy" id="289476"/>
    <lineage>
        <taxon>Eukaryota</taxon>
        <taxon>Metazoa</taxon>
        <taxon>Ecdysozoa</taxon>
        <taxon>Nematoda</taxon>
        <taxon>Chromadorea</taxon>
        <taxon>Rhabditida</taxon>
        <taxon>Tylenchina</taxon>
        <taxon>Panagrolaimomorpha</taxon>
        <taxon>Strongyloidoidea</taxon>
        <taxon>Steinernematidae</taxon>
        <taxon>Steinernema</taxon>
    </lineage>
</organism>
<feature type="region of interest" description="Disordered" evidence="17">
    <location>
        <begin position="1"/>
        <end position="37"/>
    </location>
</feature>
<dbReference type="InterPro" id="IPR038718">
    <property type="entry name" value="SNF2-like_sf"/>
</dbReference>
<evidence type="ECO:0000256" key="3">
    <source>
        <dbReference type="ARBA" id="ARBA00008171"/>
    </source>
</evidence>
<dbReference type="InterPro" id="IPR000719">
    <property type="entry name" value="Prot_kinase_dom"/>
</dbReference>
<evidence type="ECO:0000256" key="16">
    <source>
        <dbReference type="PROSITE-ProRule" id="PRU10141"/>
    </source>
</evidence>
<dbReference type="Proteomes" id="UP001175271">
    <property type="component" value="Unassembled WGS sequence"/>
</dbReference>
<sequence length="1741" mass="197951">MASKTKRSRETKLSAEGVSKRLSAEGVKKRGTARDDANWKNLSRERVTVARKPVPVVDPEYFHGFLPPEDLAAVLTEKGDFLVRMSDAAAESGGPQYVISIRVSKDEKSLSMEEEPTKSIVVQQVGKEWCIETNGKTYKTITDLIDHHISTKTPLVSEASKSSMILVRPISKQPWELKAADVETKEELGHGAFGVVAKGVFRRGKKKIMVAVKMTQSSQMRDKEKMRANMKEARVMRKFDHPNVVRLFGVVVEKEPFMIVMELVDGGGLDSYLREHYMEVTDGDRIHTMCAAAAYGLEYLHGVGIIHRDIAARNCLYDTRKILKISDFGMTYVGSEYKMATSRKLPVRWMAPESMELGIFVQKSDVFAYGVLIWEIYSNGDTPFPGYNNQQILDMILSGQRLEMAPTTPENIAEAVMRKAWCKCHERRWSMAEFRAFFEREYNTVPLERKKERANKPDGEMPKTRKVREPMGTGGGATVEPISHKVDQTTSKPSVSGRKREAAAIDAEMSALEDEHCAMIAGLLSDEEEQVETEDENSTSERKKRKRKMKSEETNGEEQKPSPASDRAASVKSESLERARSESIGDSLSEEDDDQERDEEENEEKEDDEQEKEEKEDDEQERDKEEKEQDKQEEEAEEEKREKQEKDSDDDVVIKPQERTRKNTIVLDSDSDSELNVKPSTSTKRSAIEIVSSDSEPAAKEGADAKQKVTRSRGPERSKAKKPRVQFSSDSESGDSSSESLVKKKPFGFSEDEEDDDVIFESEVRPKNARTRKFITNDKLDKKTVDAEKAEKERRKRLEQKQKEFNGIEFSDEQDILAALSGSQGPTRLKSVVIDPDKNGEPPCPVKVHSSLVKILKPHQAKGVQFLYDSAFESLDRLSDPGGGGILAHCMGLGKTLQVITFLHTILMHPKIGGIVKRVLVVVPKNVVRNWKNEFEKWLDDNDEQLATLNVMELDSFKTNRDRTVALQNWYDSESPSVMIIGYEMYRLLTHQDSDSGKNGKSKKKRSHQEERLLKKCREYLQDPGPDLIVCDEAHKLKNDVSKLTRVMEKIRTMRRLCLTGTPLQNNLMEYYVMVNFVKPGLLGTKQEFSNRFKNIIERGSKKDATPGDIKYMKKRCHVLFQKLKGCIDRKDSRVLVEAIPPKQEYVVNVRMTPRQCKLYRAFLGHIDSSGIQLSKRVLPDYHILSRVWTHPYQLIVHEIEEERKRFLKGDDDFIDDGSGEEVESGESSGDDDCQIIDDNDDDEATTSTAAGNSTVGRRSGRLAGREPTPVADTPPEMKGWFAQEDLVSDEDKHDYSLSSKITLLIAIMKKCEEIGDKLLVFSQSLESLELIKRMLEHYAENNSWFVDGHEAIKADGEVWSWIEGRDYLVIDGSVNSIKREAVQNQFNNHNDLRARLMLISTRAGSLGTNMVAANRVIIFDACWNPSHDTQSLFRVYRFGQTKPVYIYRFIAQGTMEERIYKRQVTKESTSKRVVDETALQNHFMGHELQELYMFDPDELPEESEEISLSQRPNMAPPKDRLLADVILANQNSIVNYIQHDSLFDHLEEEELSPEEMREAWDDYEHEKDRPMNILNTSAGVSGYAQLIQQQQQLHMQQLRARNNVLLAQQNLRGAVTTMNNAVSALAQDQMFAASLRVRGCDLNGAMQMVYLKNSLNEMIPMIPDQVRGGVDDFNQYFMQTAASVAAANGTFIQLMTKAKSIFNTVVKLCHNIDACKTVLRRLFDQTPQFFDAESVRLLRH</sequence>
<dbReference type="SMART" id="SM00252">
    <property type="entry name" value="SH2"/>
    <property type="match status" value="1"/>
</dbReference>
<dbReference type="GO" id="GO:0005634">
    <property type="term" value="C:nucleus"/>
    <property type="evidence" value="ECO:0007669"/>
    <property type="project" value="UniProtKB-SubCell"/>
</dbReference>
<feature type="compositionally biased region" description="Basic and acidic residues" evidence="17">
    <location>
        <begin position="621"/>
        <end position="630"/>
    </location>
</feature>
<feature type="domain" description="SH2" evidence="18">
    <location>
        <begin position="61"/>
        <end position="170"/>
    </location>
</feature>
<feature type="compositionally biased region" description="Basic and acidic residues" evidence="17">
    <location>
        <begin position="697"/>
        <end position="718"/>
    </location>
</feature>
<dbReference type="FunFam" id="3.30.200.20:FF:000180">
    <property type="entry name" value="serine/threonine-protein kinase STY46-like"/>
    <property type="match status" value="1"/>
</dbReference>
<dbReference type="SMART" id="SM00490">
    <property type="entry name" value="HELICc"/>
    <property type="match status" value="1"/>
</dbReference>
<evidence type="ECO:0000256" key="6">
    <source>
        <dbReference type="ARBA" id="ARBA00022741"/>
    </source>
</evidence>
<feature type="compositionally biased region" description="Basic and acidic residues" evidence="17">
    <location>
        <begin position="550"/>
        <end position="560"/>
    </location>
</feature>
<dbReference type="SUPFAM" id="SSF55550">
    <property type="entry name" value="SH2 domain"/>
    <property type="match status" value="1"/>
</dbReference>
<keyword evidence="11" id="KW-0238">DNA-binding</keyword>
<dbReference type="InterPro" id="IPR036860">
    <property type="entry name" value="SH2_dom_sf"/>
</dbReference>
<evidence type="ECO:0000313" key="23">
    <source>
        <dbReference type="Proteomes" id="UP001175271"/>
    </source>
</evidence>
<dbReference type="Gene3D" id="3.40.50.10810">
    <property type="entry name" value="Tandem AAA-ATPase domain"/>
    <property type="match status" value="1"/>
</dbReference>
<feature type="compositionally biased region" description="Basic and acidic residues" evidence="17">
    <location>
        <begin position="638"/>
        <end position="661"/>
    </location>
</feature>
<dbReference type="InterPro" id="IPR011009">
    <property type="entry name" value="Kinase-like_dom_sf"/>
</dbReference>
<feature type="domain" description="Helicase ATP-binding" evidence="20">
    <location>
        <begin position="876"/>
        <end position="1081"/>
    </location>
</feature>
<dbReference type="InterPro" id="IPR017441">
    <property type="entry name" value="Protein_kinase_ATP_BS"/>
</dbReference>
<dbReference type="PROSITE" id="PS51192">
    <property type="entry name" value="HELICASE_ATP_BIND_1"/>
    <property type="match status" value="1"/>
</dbReference>
<dbReference type="InterPro" id="IPR008266">
    <property type="entry name" value="Tyr_kinase_AS"/>
</dbReference>
<dbReference type="GO" id="GO:0005524">
    <property type="term" value="F:ATP binding"/>
    <property type="evidence" value="ECO:0007669"/>
    <property type="project" value="UniProtKB-UniRule"/>
</dbReference>
<dbReference type="InterPro" id="IPR020635">
    <property type="entry name" value="Tyr_kinase_cat_dom"/>
</dbReference>
<keyword evidence="10 16" id="KW-0067">ATP-binding</keyword>
<dbReference type="InterPro" id="IPR049730">
    <property type="entry name" value="SNF2/RAD54-like_C"/>
</dbReference>
<dbReference type="PANTHER" id="PTHR45797">
    <property type="entry name" value="RAD54-LIKE"/>
    <property type="match status" value="1"/>
</dbReference>
<dbReference type="GO" id="GO:0004715">
    <property type="term" value="F:non-membrane spanning protein tyrosine kinase activity"/>
    <property type="evidence" value="ECO:0007669"/>
    <property type="project" value="UniProtKB-EC"/>
</dbReference>
<evidence type="ECO:0000256" key="1">
    <source>
        <dbReference type="ARBA" id="ARBA00004123"/>
    </source>
</evidence>
<dbReference type="CDD" id="cd00192">
    <property type="entry name" value="PTKc"/>
    <property type="match status" value="1"/>
</dbReference>
<feature type="domain" description="Protein kinase" evidence="19">
    <location>
        <begin position="182"/>
        <end position="438"/>
    </location>
</feature>
<name>A0AA39IRT7_9BILA</name>
<keyword evidence="5" id="KW-0808">Transferase</keyword>
<evidence type="ECO:0000256" key="5">
    <source>
        <dbReference type="ARBA" id="ARBA00022679"/>
    </source>
</evidence>
<feature type="compositionally biased region" description="Low complexity" evidence="17">
    <location>
        <begin position="728"/>
        <end position="740"/>
    </location>
</feature>
<dbReference type="Pfam" id="PF00271">
    <property type="entry name" value="Helicase_C"/>
    <property type="match status" value="1"/>
</dbReference>
<dbReference type="EMBL" id="JAUCMV010000001">
    <property type="protein sequence ID" value="KAK0428576.1"/>
    <property type="molecule type" value="Genomic_DNA"/>
</dbReference>
<evidence type="ECO:0000256" key="9">
    <source>
        <dbReference type="ARBA" id="ARBA00022806"/>
    </source>
</evidence>
<dbReference type="SMART" id="SM00219">
    <property type="entry name" value="TyrKc"/>
    <property type="match status" value="1"/>
</dbReference>
<dbReference type="Gene3D" id="3.30.505.10">
    <property type="entry name" value="SH2 domain"/>
    <property type="match status" value="1"/>
</dbReference>
<keyword evidence="7" id="KW-0418">Kinase</keyword>
<evidence type="ECO:0000256" key="10">
    <source>
        <dbReference type="ARBA" id="ARBA00022840"/>
    </source>
</evidence>
<feature type="compositionally biased region" description="Acidic residues" evidence="17">
    <location>
        <begin position="588"/>
        <end position="620"/>
    </location>
</feature>
<dbReference type="PROSITE" id="PS00109">
    <property type="entry name" value="PROTEIN_KINASE_TYR"/>
    <property type="match status" value="1"/>
</dbReference>
<evidence type="ECO:0000313" key="22">
    <source>
        <dbReference type="EMBL" id="KAK0428576.1"/>
    </source>
</evidence>
<keyword evidence="23" id="KW-1185">Reference proteome</keyword>
<dbReference type="PROSITE" id="PS51194">
    <property type="entry name" value="HELICASE_CTER"/>
    <property type="match status" value="1"/>
</dbReference>
<evidence type="ECO:0000256" key="8">
    <source>
        <dbReference type="ARBA" id="ARBA00022801"/>
    </source>
</evidence>
<dbReference type="SUPFAM" id="SSF56112">
    <property type="entry name" value="Protein kinase-like (PK-like)"/>
    <property type="match status" value="1"/>
</dbReference>
<dbReference type="InterPro" id="IPR001650">
    <property type="entry name" value="Helicase_C-like"/>
</dbReference>
<dbReference type="InterPro" id="IPR014001">
    <property type="entry name" value="Helicase_ATP-bd"/>
</dbReference>
<dbReference type="EC" id="2.7.10.2" evidence="4"/>
<dbReference type="PANTHER" id="PTHR45797:SF3">
    <property type="entry name" value="TRANSCRIPTIONAL REGULATOR ATRX HOMOLOG"/>
    <property type="match status" value="1"/>
</dbReference>
<keyword evidence="8" id="KW-0378">Hydrolase</keyword>
<feature type="compositionally biased region" description="Acidic residues" evidence="17">
    <location>
        <begin position="750"/>
        <end position="760"/>
    </location>
</feature>
<accession>A0AA39IRT7</accession>
<dbReference type="SUPFAM" id="SSF52540">
    <property type="entry name" value="P-loop containing nucleoside triphosphate hydrolases"/>
    <property type="match status" value="2"/>
</dbReference>
<dbReference type="Gene3D" id="3.40.50.300">
    <property type="entry name" value="P-loop containing nucleotide triphosphate hydrolases"/>
    <property type="match status" value="1"/>
</dbReference>
<keyword evidence="12" id="KW-0829">Tyrosine-protein kinase</keyword>
<dbReference type="Gene3D" id="1.10.510.10">
    <property type="entry name" value="Transferase(Phosphotransferase) domain 1"/>
    <property type="match status" value="1"/>
</dbReference>
<keyword evidence="15" id="KW-0727">SH2 domain</keyword>
<gene>
    <name evidence="22" type="ORF">QR680_010882</name>
</gene>
<keyword evidence="6 16" id="KW-0547">Nucleotide-binding</keyword>
<dbReference type="PROSITE" id="PS50011">
    <property type="entry name" value="PROTEIN_KINASE_DOM"/>
    <property type="match status" value="1"/>
</dbReference>
<keyword evidence="9" id="KW-0347">Helicase</keyword>
<dbReference type="PROSITE" id="PS00107">
    <property type="entry name" value="PROTEIN_KINASE_ATP"/>
    <property type="match status" value="1"/>
</dbReference>
<dbReference type="InterPro" id="IPR044574">
    <property type="entry name" value="ARIP4-like"/>
</dbReference>
<feature type="binding site" evidence="16">
    <location>
        <position position="213"/>
    </location>
    <ligand>
        <name>ATP</name>
        <dbReference type="ChEBI" id="CHEBI:30616"/>
    </ligand>
</feature>
<dbReference type="SMART" id="SM00487">
    <property type="entry name" value="DEXDc"/>
    <property type="match status" value="1"/>
</dbReference>
<keyword evidence="13" id="KW-0539">Nucleus</keyword>
<feature type="region of interest" description="Disordered" evidence="17">
    <location>
        <begin position="449"/>
        <end position="503"/>
    </location>
</feature>
<comment type="caution">
    <text evidence="22">The sequence shown here is derived from an EMBL/GenBank/DDBJ whole genome shotgun (WGS) entry which is preliminary data.</text>
</comment>
<feature type="region of interest" description="Disordered" evidence="17">
    <location>
        <begin position="524"/>
        <end position="767"/>
    </location>
</feature>
<evidence type="ECO:0000256" key="4">
    <source>
        <dbReference type="ARBA" id="ARBA00011903"/>
    </source>
</evidence>
<comment type="subcellular location">
    <subcellularLocation>
        <location evidence="1">Nucleus</location>
    </subcellularLocation>
</comment>
<feature type="compositionally biased region" description="Basic and acidic residues" evidence="17">
    <location>
        <begin position="574"/>
        <end position="583"/>
    </location>
</feature>
<evidence type="ECO:0000259" key="20">
    <source>
        <dbReference type="PROSITE" id="PS51192"/>
    </source>
</evidence>
<dbReference type="InterPro" id="IPR001245">
    <property type="entry name" value="Ser-Thr/Tyr_kinase_cat_dom"/>
</dbReference>
<dbReference type="GO" id="GO:0016887">
    <property type="term" value="F:ATP hydrolysis activity"/>
    <property type="evidence" value="ECO:0007669"/>
    <property type="project" value="InterPro"/>
</dbReference>
<dbReference type="InterPro" id="IPR027417">
    <property type="entry name" value="P-loop_NTPase"/>
</dbReference>
<dbReference type="InterPro" id="IPR000330">
    <property type="entry name" value="SNF2_N"/>
</dbReference>
<evidence type="ECO:0000256" key="11">
    <source>
        <dbReference type="ARBA" id="ARBA00023125"/>
    </source>
</evidence>
<evidence type="ECO:0000256" key="2">
    <source>
        <dbReference type="ARBA" id="ARBA00007025"/>
    </source>
</evidence>
<dbReference type="CDD" id="cd10361">
    <property type="entry name" value="SH2_Fps_family"/>
    <property type="match status" value="1"/>
</dbReference>